<dbReference type="KEGG" id="dwi:6644352"/>
<dbReference type="InParanoid" id="B4N0F5"/>
<reference evidence="4 5" key="1">
    <citation type="journal article" date="2007" name="Nature">
        <title>Evolution of genes and genomes on the Drosophila phylogeny.</title>
        <authorList>
            <consortium name="Drosophila 12 Genomes Consortium"/>
            <person name="Clark A.G."/>
            <person name="Eisen M.B."/>
            <person name="Smith D.R."/>
            <person name="Bergman C.M."/>
            <person name="Oliver B."/>
            <person name="Markow T.A."/>
            <person name="Kaufman T.C."/>
            <person name="Kellis M."/>
            <person name="Gelbart W."/>
            <person name="Iyer V.N."/>
            <person name="Pollard D.A."/>
            <person name="Sackton T.B."/>
            <person name="Larracuente A.M."/>
            <person name="Singh N.D."/>
            <person name="Abad J.P."/>
            <person name="Abt D.N."/>
            <person name="Adryan B."/>
            <person name="Aguade M."/>
            <person name="Akashi H."/>
            <person name="Anderson W.W."/>
            <person name="Aquadro C.F."/>
            <person name="Ardell D.H."/>
            <person name="Arguello R."/>
            <person name="Artieri C.G."/>
            <person name="Barbash D.A."/>
            <person name="Barker D."/>
            <person name="Barsanti P."/>
            <person name="Batterham P."/>
            <person name="Batzoglou S."/>
            <person name="Begun D."/>
            <person name="Bhutkar A."/>
            <person name="Blanco E."/>
            <person name="Bosak S.A."/>
            <person name="Bradley R.K."/>
            <person name="Brand A.D."/>
            <person name="Brent M.R."/>
            <person name="Brooks A.N."/>
            <person name="Brown R.H."/>
            <person name="Butlin R.K."/>
            <person name="Caggese C."/>
            <person name="Calvi B.R."/>
            <person name="Bernardo de Carvalho A."/>
            <person name="Caspi A."/>
            <person name="Castrezana S."/>
            <person name="Celniker S.E."/>
            <person name="Chang J.L."/>
            <person name="Chapple C."/>
            <person name="Chatterji S."/>
            <person name="Chinwalla A."/>
            <person name="Civetta A."/>
            <person name="Clifton S.W."/>
            <person name="Comeron J.M."/>
            <person name="Costello J.C."/>
            <person name="Coyne J.A."/>
            <person name="Daub J."/>
            <person name="David R.G."/>
            <person name="Delcher A.L."/>
            <person name="Delehaunty K."/>
            <person name="Do C.B."/>
            <person name="Ebling H."/>
            <person name="Edwards K."/>
            <person name="Eickbush T."/>
            <person name="Evans J.D."/>
            <person name="Filipski A."/>
            <person name="Findeiss S."/>
            <person name="Freyhult E."/>
            <person name="Fulton L."/>
            <person name="Fulton R."/>
            <person name="Garcia A.C."/>
            <person name="Gardiner A."/>
            <person name="Garfield D.A."/>
            <person name="Garvin B.E."/>
            <person name="Gibson G."/>
            <person name="Gilbert D."/>
            <person name="Gnerre S."/>
            <person name="Godfrey J."/>
            <person name="Good R."/>
            <person name="Gotea V."/>
            <person name="Gravely B."/>
            <person name="Greenberg A.J."/>
            <person name="Griffiths-Jones S."/>
            <person name="Gross S."/>
            <person name="Guigo R."/>
            <person name="Gustafson E.A."/>
            <person name="Haerty W."/>
            <person name="Hahn M.W."/>
            <person name="Halligan D.L."/>
            <person name="Halpern A.L."/>
            <person name="Halter G.M."/>
            <person name="Han M.V."/>
            <person name="Heger A."/>
            <person name="Hillier L."/>
            <person name="Hinrichs A.S."/>
            <person name="Holmes I."/>
            <person name="Hoskins R.A."/>
            <person name="Hubisz M.J."/>
            <person name="Hultmark D."/>
            <person name="Huntley M.A."/>
            <person name="Jaffe D.B."/>
            <person name="Jagadeeshan S."/>
            <person name="Jeck W.R."/>
            <person name="Johnson J."/>
            <person name="Jones C.D."/>
            <person name="Jordan W.C."/>
            <person name="Karpen G.H."/>
            <person name="Kataoka E."/>
            <person name="Keightley P.D."/>
            <person name="Kheradpour P."/>
            <person name="Kirkness E.F."/>
            <person name="Koerich L.B."/>
            <person name="Kristiansen K."/>
            <person name="Kudrna D."/>
            <person name="Kulathinal R.J."/>
            <person name="Kumar S."/>
            <person name="Kwok R."/>
            <person name="Lander E."/>
            <person name="Langley C.H."/>
            <person name="Lapoint R."/>
            <person name="Lazzaro B.P."/>
            <person name="Lee S.J."/>
            <person name="Levesque L."/>
            <person name="Li R."/>
            <person name="Lin C.F."/>
            <person name="Lin M.F."/>
            <person name="Lindblad-Toh K."/>
            <person name="Llopart A."/>
            <person name="Long M."/>
            <person name="Low L."/>
            <person name="Lozovsky E."/>
            <person name="Lu J."/>
            <person name="Luo M."/>
            <person name="Machado C.A."/>
            <person name="Makalowski W."/>
            <person name="Marzo M."/>
            <person name="Matsuda M."/>
            <person name="Matzkin L."/>
            <person name="McAllister B."/>
            <person name="McBride C.S."/>
            <person name="McKernan B."/>
            <person name="McKernan K."/>
            <person name="Mendez-Lago M."/>
            <person name="Minx P."/>
            <person name="Mollenhauer M.U."/>
            <person name="Montooth K."/>
            <person name="Mount S.M."/>
            <person name="Mu X."/>
            <person name="Myers E."/>
            <person name="Negre B."/>
            <person name="Newfeld S."/>
            <person name="Nielsen R."/>
            <person name="Noor M.A."/>
            <person name="O'Grady P."/>
            <person name="Pachter L."/>
            <person name="Papaceit M."/>
            <person name="Parisi M.J."/>
            <person name="Parisi M."/>
            <person name="Parts L."/>
            <person name="Pedersen J.S."/>
            <person name="Pesole G."/>
            <person name="Phillippy A.M."/>
            <person name="Ponting C.P."/>
            <person name="Pop M."/>
            <person name="Porcelli D."/>
            <person name="Powell J.R."/>
            <person name="Prohaska S."/>
            <person name="Pruitt K."/>
            <person name="Puig M."/>
            <person name="Quesneville H."/>
            <person name="Ram K.R."/>
            <person name="Rand D."/>
            <person name="Rasmussen M.D."/>
            <person name="Reed L.K."/>
            <person name="Reenan R."/>
            <person name="Reily A."/>
            <person name="Remington K.A."/>
            <person name="Rieger T.T."/>
            <person name="Ritchie M.G."/>
            <person name="Robin C."/>
            <person name="Rogers Y.H."/>
            <person name="Rohde C."/>
            <person name="Rozas J."/>
            <person name="Rubenfield M.J."/>
            <person name="Ruiz A."/>
            <person name="Russo S."/>
            <person name="Salzberg S.L."/>
            <person name="Sanchez-Gracia A."/>
            <person name="Saranga D.J."/>
            <person name="Sato H."/>
            <person name="Schaeffer S.W."/>
            <person name="Schatz M.C."/>
            <person name="Schlenke T."/>
            <person name="Schwartz R."/>
            <person name="Segarra C."/>
            <person name="Singh R.S."/>
            <person name="Sirot L."/>
            <person name="Sirota M."/>
            <person name="Sisneros N.B."/>
            <person name="Smith C.D."/>
            <person name="Smith T.F."/>
            <person name="Spieth J."/>
            <person name="Stage D.E."/>
            <person name="Stark A."/>
            <person name="Stephan W."/>
            <person name="Strausberg R.L."/>
            <person name="Strempel S."/>
            <person name="Sturgill D."/>
            <person name="Sutton G."/>
            <person name="Sutton G.G."/>
            <person name="Tao W."/>
            <person name="Teichmann S."/>
            <person name="Tobari Y.N."/>
            <person name="Tomimura Y."/>
            <person name="Tsolas J.M."/>
            <person name="Valente V.L."/>
            <person name="Venter E."/>
            <person name="Venter J.C."/>
            <person name="Vicario S."/>
            <person name="Vieira F.G."/>
            <person name="Vilella A.J."/>
            <person name="Villasante A."/>
            <person name="Walenz B."/>
            <person name="Wang J."/>
            <person name="Wasserman M."/>
            <person name="Watts T."/>
            <person name="Wilson D."/>
            <person name="Wilson R.K."/>
            <person name="Wing R.A."/>
            <person name="Wolfner M.F."/>
            <person name="Wong A."/>
            <person name="Wong G.K."/>
            <person name="Wu C.I."/>
            <person name="Wu G."/>
            <person name="Yamamoto D."/>
            <person name="Yang H.P."/>
            <person name="Yang S.P."/>
            <person name="Yorke J.A."/>
            <person name="Yoshida K."/>
            <person name="Zdobnov E."/>
            <person name="Zhang P."/>
            <person name="Zhang Y."/>
            <person name="Zimin A.V."/>
            <person name="Baldwin J."/>
            <person name="Abdouelleil A."/>
            <person name="Abdulkadir J."/>
            <person name="Abebe A."/>
            <person name="Abera B."/>
            <person name="Abreu J."/>
            <person name="Acer S.C."/>
            <person name="Aftuck L."/>
            <person name="Alexander A."/>
            <person name="An P."/>
            <person name="Anderson E."/>
            <person name="Anderson S."/>
            <person name="Arachi H."/>
            <person name="Azer M."/>
            <person name="Bachantsang P."/>
            <person name="Barry A."/>
            <person name="Bayul T."/>
            <person name="Berlin A."/>
            <person name="Bessette D."/>
            <person name="Bloom T."/>
            <person name="Blye J."/>
            <person name="Boguslavskiy L."/>
            <person name="Bonnet C."/>
            <person name="Boukhgalter B."/>
            <person name="Bourzgui I."/>
            <person name="Brown A."/>
            <person name="Cahill P."/>
            <person name="Channer S."/>
            <person name="Cheshatsang Y."/>
            <person name="Chuda L."/>
            <person name="Citroen M."/>
            <person name="Collymore A."/>
            <person name="Cooke P."/>
            <person name="Costello M."/>
            <person name="D'Aco K."/>
            <person name="Daza R."/>
            <person name="De Haan G."/>
            <person name="DeGray S."/>
            <person name="DeMaso C."/>
            <person name="Dhargay N."/>
            <person name="Dooley K."/>
            <person name="Dooley E."/>
            <person name="Doricent M."/>
            <person name="Dorje P."/>
            <person name="Dorjee K."/>
            <person name="Dupes A."/>
            <person name="Elong R."/>
            <person name="Falk J."/>
            <person name="Farina A."/>
            <person name="Faro S."/>
            <person name="Ferguson D."/>
            <person name="Fisher S."/>
            <person name="Foley C.D."/>
            <person name="Franke A."/>
            <person name="Friedrich D."/>
            <person name="Gadbois L."/>
            <person name="Gearin G."/>
            <person name="Gearin C.R."/>
            <person name="Giannoukos G."/>
            <person name="Goode T."/>
            <person name="Graham J."/>
            <person name="Grandbois E."/>
            <person name="Grewal S."/>
            <person name="Gyaltsen K."/>
            <person name="Hafez N."/>
            <person name="Hagos B."/>
            <person name="Hall J."/>
            <person name="Henson C."/>
            <person name="Hollinger A."/>
            <person name="Honan T."/>
            <person name="Huard M.D."/>
            <person name="Hughes L."/>
            <person name="Hurhula B."/>
            <person name="Husby M.E."/>
            <person name="Kamat A."/>
            <person name="Kanga B."/>
            <person name="Kashin S."/>
            <person name="Khazanovich D."/>
            <person name="Kisner P."/>
            <person name="Lance K."/>
            <person name="Lara M."/>
            <person name="Lee W."/>
            <person name="Lennon N."/>
            <person name="Letendre F."/>
            <person name="LeVine R."/>
            <person name="Lipovsky A."/>
            <person name="Liu X."/>
            <person name="Liu J."/>
            <person name="Liu S."/>
            <person name="Lokyitsang T."/>
            <person name="Lokyitsang Y."/>
            <person name="Lubonja R."/>
            <person name="Lui A."/>
            <person name="MacDonald P."/>
            <person name="Magnisalis V."/>
            <person name="Maru K."/>
            <person name="Matthews C."/>
            <person name="McCusker W."/>
            <person name="McDonough S."/>
            <person name="Mehta T."/>
            <person name="Meldrim J."/>
            <person name="Meneus L."/>
            <person name="Mihai O."/>
            <person name="Mihalev A."/>
            <person name="Mihova T."/>
            <person name="Mittelman R."/>
            <person name="Mlenga V."/>
            <person name="Montmayeur A."/>
            <person name="Mulrain L."/>
            <person name="Navidi A."/>
            <person name="Naylor J."/>
            <person name="Negash T."/>
            <person name="Nguyen T."/>
            <person name="Nguyen N."/>
            <person name="Nicol R."/>
            <person name="Norbu C."/>
            <person name="Norbu N."/>
            <person name="Novod N."/>
            <person name="O'Neill B."/>
            <person name="Osman S."/>
            <person name="Markiewicz E."/>
            <person name="Oyono O.L."/>
            <person name="Patti C."/>
            <person name="Phunkhang P."/>
            <person name="Pierre F."/>
            <person name="Priest M."/>
            <person name="Raghuraman S."/>
            <person name="Rege F."/>
            <person name="Reyes R."/>
            <person name="Rise C."/>
            <person name="Rogov P."/>
            <person name="Ross K."/>
            <person name="Ryan E."/>
            <person name="Settipalli S."/>
            <person name="Shea T."/>
            <person name="Sherpa N."/>
            <person name="Shi L."/>
            <person name="Shih D."/>
            <person name="Sparrow T."/>
            <person name="Spaulding J."/>
            <person name="Stalker J."/>
            <person name="Stange-Thomann N."/>
            <person name="Stavropoulos S."/>
            <person name="Stone C."/>
            <person name="Strader C."/>
            <person name="Tesfaye S."/>
            <person name="Thomson T."/>
            <person name="Thoulutsang Y."/>
            <person name="Thoulutsang D."/>
            <person name="Topham K."/>
            <person name="Topping I."/>
            <person name="Tsamla T."/>
            <person name="Vassiliev H."/>
            <person name="Vo A."/>
            <person name="Wangchuk T."/>
            <person name="Wangdi T."/>
            <person name="Weiand M."/>
            <person name="Wilkinson J."/>
            <person name="Wilson A."/>
            <person name="Yadav S."/>
            <person name="Young G."/>
            <person name="Yu Q."/>
            <person name="Zembek L."/>
            <person name="Zhong D."/>
            <person name="Zimmer A."/>
            <person name="Zwirko Z."/>
            <person name="Jaffe D.B."/>
            <person name="Alvarez P."/>
            <person name="Brockman W."/>
            <person name="Butler J."/>
            <person name="Chin C."/>
            <person name="Gnerre S."/>
            <person name="Grabherr M."/>
            <person name="Kleber M."/>
            <person name="Mauceli E."/>
            <person name="MacCallum I."/>
        </authorList>
    </citation>
    <scope>NUCLEOTIDE SEQUENCE [LARGE SCALE GENOMIC DNA]</scope>
    <source>
        <strain evidence="5">Tucson 14030-0811.24</strain>
    </source>
</reference>
<dbReference type="SUPFAM" id="SSF55945">
    <property type="entry name" value="TATA-box binding protein-like"/>
    <property type="match status" value="2"/>
</dbReference>
<dbReference type="GO" id="GO:0006352">
    <property type="term" value="P:DNA-templated transcription initiation"/>
    <property type="evidence" value="ECO:0007669"/>
    <property type="project" value="InterPro"/>
</dbReference>
<dbReference type="PANTHER" id="PTHR10126">
    <property type="entry name" value="TATA-BOX BINDING PROTEIN"/>
    <property type="match status" value="1"/>
</dbReference>
<dbReference type="GO" id="GO:0005829">
    <property type="term" value="C:cytosol"/>
    <property type="evidence" value="ECO:0007669"/>
    <property type="project" value="EnsemblMetazoa"/>
</dbReference>
<evidence type="ECO:0000313" key="5">
    <source>
        <dbReference type="Proteomes" id="UP000007798"/>
    </source>
</evidence>
<dbReference type="SMR" id="B4N0F5"/>
<comment type="similarity">
    <text evidence="1">Belongs to the TBP family.</text>
</comment>
<dbReference type="Proteomes" id="UP000007798">
    <property type="component" value="Unassembled WGS sequence"/>
</dbReference>
<dbReference type="GO" id="GO:0005783">
    <property type="term" value="C:endoplasmic reticulum"/>
    <property type="evidence" value="ECO:0007669"/>
    <property type="project" value="EnsemblMetazoa"/>
</dbReference>
<dbReference type="STRING" id="7260.B4N0F5"/>
<evidence type="ECO:0000256" key="3">
    <source>
        <dbReference type="ARBA" id="ARBA00023163"/>
    </source>
</evidence>
<evidence type="ECO:0000256" key="1">
    <source>
        <dbReference type="ARBA" id="ARBA00005560"/>
    </source>
</evidence>
<dbReference type="Gene3D" id="3.30.310.10">
    <property type="entry name" value="TATA-Binding Protein"/>
    <property type="match status" value="2"/>
</dbReference>
<name>B4N0F5_DROWI</name>
<keyword evidence="2" id="KW-0238">DNA-binding</keyword>
<dbReference type="FunCoup" id="B4N0F5">
    <property type="interactions" value="1"/>
</dbReference>
<dbReference type="eggNOG" id="KOG3302">
    <property type="taxonomic scope" value="Eukaryota"/>
</dbReference>
<protein>
    <submittedName>
        <fullName evidence="4">Uncharacterized protein</fullName>
    </submittedName>
</protein>
<evidence type="ECO:0000313" key="4">
    <source>
        <dbReference type="EMBL" id="EDW77568.2"/>
    </source>
</evidence>
<dbReference type="GO" id="GO:0003677">
    <property type="term" value="F:DNA binding"/>
    <property type="evidence" value="ECO:0007669"/>
    <property type="project" value="UniProtKB-KW"/>
</dbReference>
<dbReference type="Pfam" id="PF00352">
    <property type="entry name" value="TBP"/>
    <property type="match status" value="1"/>
</dbReference>
<gene>
    <name evidence="4" type="primary">Dwil\GK24570</name>
    <name evidence="4" type="ORF">Dwil_GK24570</name>
</gene>
<keyword evidence="5" id="KW-1185">Reference proteome</keyword>
<dbReference type="AlphaFoldDB" id="B4N0F5"/>
<sequence length="251" mass="28514">MFDSKFNWDSNSEGDGNSGLKFYNIFEDIGNLSKIEKELELLYRPFTCLMDANCRFNLCEICLLITDSRYEPGCHPSVSIKTTFPMARVKVYEGGKMLSSALTADAARNAIFSVIQMVQALNIKAEVHTLTHNIVNASFCMPFKVDLEMLAELHGEQVSYNINKRPFLTYSIEGTEMRFVVFASGYVMVLHSSKHSETRAAIAGFLPILSDFKDGYLTEEEQKSLVFGDITYKLLWERKLEDDKDGLLLYD</sequence>
<dbReference type="HOGENOM" id="CLU_1355939_0_0_1"/>
<dbReference type="InterPro" id="IPR000814">
    <property type="entry name" value="TBP"/>
</dbReference>
<dbReference type="InterPro" id="IPR012295">
    <property type="entry name" value="TBP_dom_sf"/>
</dbReference>
<keyword evidence="3" id="KW-0804">Transcription</keyword>
<proteinExistence type="inferred from homology"/>
<dbReference type="EMBL" id="CH963920">
    <property type="protein sequence ID" value="EDW77568.2"/>
    <property type="molecule type" value="Genomic_DNA"/>
</dbReference>
<dbReference type="OrthoDB" id="7881727at2759"/>
<organism evidence="4 5">
    <name type="scientific">Drosophila willistoni</name>
    <name type="common">Fruit fly</name>
    <dbReference type="NCBI Taxonomy" id="7260"/>
    <lineage>
        <taxon>Eukaryota</taxon>
        <taxon>Metazoa</taxon>
        <taxon>Ecdysozoa</taxon>
        <taxon>Arthropoda</taxon>
        <taxon>Hexapoda</taxon>
        <taxon>Insecta</taxon>
        <taxon>Pterygota</taxon>
        <taxon>Neoptera</taxon>
        <taxon>Endopterygota</taxon>
        <taxon>Diptera</taxon>
        <taxon>Brachycera</taxon>
        <taxon>Muscomorpha</taxon>
        <taxon>Ephydroidea</taxon>
        <taxon>Drosophilidae</taxon>
        <taxon>Drosophila</taxon>
        <taxon>Sophophora</taxon>
    </lineage>
</organism>
<accession>B4N0F5</accession>
<evidence type="ECO:0000256" key="2">
    <source>
        <dbReference type="ARBA" id="ARBA00023125"/>
    </source>
</evidence>